<proteinExistence type="predicted"/>
<reference evidence="3" key="1">
    <citation type="submission" date="2025-08" db="UniProtKB">
        <authorList>
            <consortium name="RefSeq"/>
        </authorList>
    </citation>
    <scope>IDENTIFICATION</scope>
</reference>
<evidence type="ECO:0000313" key="3">
    <source>
        <dbReference type="RefSeq" id="XP_036369577.1"/>
    </source>
</evidence>
<keyword evidence="2" id="KW-1185">Reference proteome</keyword>
<dbReference type="Gene3D" id="3.30.420.10">
    <property type="entry name" value="Ribonuclease H-like superfamily/Ribonuclease H"/>
    <property type="match status" value="1"/>
</dbReference>
<feature type="region of interest" description="Disordered" evidence="1">
    <location>
        <begin position="227"/>
        <end position="254"/>
    </location>
</feature>
<accession>A0A7E6FRU1</accession>
<dbReference type="InterPro" id="IPR006941">
    <property type="entry name" value="RNase_CAF1"/>
</dbReference>
<feature type="region of interest" description="Disordered" evidence="1">
    <location>
        <begin position="275"/>
        <end position="294"/>
    </location>
</feature>
<feature type="compositionally biased region" description="Polar residues" evidence="1">
    <location>
        <begin position="186"/>
        <end position="195"/>
    </location>
</feature>
<dbReference type="InterPro" id="IPR051181">
    <property type="entry name" value="CAF1_poly(A)_ribonucleases"/>
</dbReference>
<dbReference type="Proteomes" id="UP000515154">
    <property type="component" value="Linkage group LG2"/>
</dbReference>
<protein>
    <submittedName>
        <fullName evidence="3">Target of EGR1 protein 1-like</fullName>
    </submittedName>
</protein>
<evidence type="ECO:0000313" key="2">
    <source>
        <dbReference type="Proteomes" id="UP000515154"/>
    </source>
</evidence>
<dbReference type="PANTHER" id="PTHR15092">
    <property type="entry name" value="POLY A -SPECIFIC RIBONUCLEASE/TARGET OF EGR1, MEMBER 1"/>
    <property type="match status" value="1"/>
</dbReference>
<feature type="compositionally biased region" description="Polar residues" evidence="1">
    <location>
        <begin position="282"/>
        <end position="294"/>
    </location>
</feature>
<dbReference type="GO" id="GO:0017069">
    <property type="term" value="F:snRNA binding"/>
    <property type="evidence" value="ECO:0007669"/>
    <property type="project" value="TreeGrafter"/>
</dbReference>
<sequence>MFSAGIFDTKYLIEYVMRMSASYLLYVFKKCIRDNNKSSIHVNNSFVSTSFLNYQNKCSDVTCSYFGLQKRHFSEITQKLCKTACEMFAAHGWCRSGRKYTKSNDVDLILDLDEHNLLKIEVKKKRKHERKQKKRMASALLATKNLASDEDDASPAKHVRPSDGGNREGLSDASDCDNGCSRVSEELSNGSSSHTMDIDETVSMTAVTTTTSLTSTTPSLTSTITTAAVTTSNSPHRQVNGELEESLQPDSRQSSPYMLEEIRAITDSLISSAVPKDEKLGSSHSMESTKNTKSAPCGHSSGFDAFMTGFIFSVAVAKFGEADVKDCKLALTGGQLRHWLNKVFLSNKDVPLSVCKSKFSQCSNFHRDKYRSLRSNPNT</sequence>
<dbReference type="PANTHER" id="PTHR15092:SF37">
    <property type="entry name" value="TARGET OF EGR1 PROTEIN 1"/>
    <property type="match status" value="1"/>
</dbReference>
<dbReference type="InterPro" id="IPR036397">
    <property type="entry name" value="RNaseH_sf"/>
</dbReference>
<dbReference type="Pfam" id="PF04857">
    <property type="entry name" value="CAF1"/>
    <property type="match status" value="1"/>
</dbReference>
<gene>
    <name evidence="3" type="primary">LOC115224779</name>
</gene>
<dbReference type="GO" id="GO:0000175">
    <property type="term" value="F:3'-5'-RNA exonuclease activity"/>
    <property type="evidence" value="ECO:0007669"/>
    <property type="project" value="TreeGrafter"/>
</dbReference>
<dbReference type="GO" id="GO:0015030">
    <property type="term" value="C:Cajal body"/>
    <property type="evidence" value="ECO:0007669"/>
    <property type="project" value="TreeGrafter"/>
</dbReference>
<name>A0A7E6FRU1_9MOLL</name>
<dbReference type="RefSeq" id="XP_036369577.1">
    <property type="nucleotide sequence ID" value="XM_036513684.1"/>
</dbReference>
<dbReference type="GO" id="GO:0034472">
    <property type="term" value="P:snRNA 3'-end processing"/>
    <property type="evidence" value="ECO:0007669"/>
    <property type="project" value="TreeGrafter"/>
</dbReference>
<evidence type="ECO:0000256" key="1">
    <source>
        <dbReference type="SAM" id="MobiDB-lite"/>
    </source>
</evidence>
<dbReference type="AlphaFoldDB" id="A0A7E6FRU1"/>
<dbReference type="KEGG" id="osn:115224779"/>
<organism evidence="2 3">
    <name type="scientific">Octopus sinensis</name>
    <name type="common">East Asian common octopus</name>
    <dbReference type="NCBI Taxonomy" id="2607531"/>
    <lineage>
        <taxon>Eukaryota</taxon>
        <taxon>Metazoa</taxon>
        <taxon>Spiralia</taxon>
        <taxon>Lophotrochozoa</taxon>
        <taxon>Mollusca</taxon>
        <taxon>Cephalopoda</taxon>
        <taxon>Coleoidea</taxon>
        <taxon>Octopodiformes</taxon>
        <taxon>Octopoda</taxon>
        <taxon>Incirrata</taxon>
        <taxon>Octopodidae</taxon>
        <taxon>Octopus</taxon>
    </lineage>
</organism>
<feature type="region of interest" description="Disordered" evidence="1">
    <location>
        <begin position="143"/>
        <end position="199"/>
    </location>
</feature>